<keyword evidence="2 5" id="KW-0812">Transmembrane</keyword>
<dbReference type="AlphaFoldDB" id="D3PJ50"/>
<dbReference type="GO" id="GO:0005743">
    <property type="term" value="C:mitochondrial inner membrane"/>
    <property type="evidence" value="ECO:0007669"/>
    <property type="project" value="TreeGrafter"/>
</dbReference>
<dbReference type="InterPro" id="IPR006214">
    <property type="entry name" value="Bax_inhibitor_1-related"/>
</dbReference>
<evidence type="ECO:0000256" key="5">
    <source>
        <dbReference type="RuleBase" id="RU004379"/>
    </source>
</evidence>
<feature type="transmembrane region" description="Helical" evidence="5">
    <location>
        <begin position="221"/>
        <end position="238"/>
    </location>
</feature>
<evidence type="ECO:0000313" key="6">
    <source>
        <dbReference type="EMBL" id="ADD38586.1"/>
    </source>
</evidence>
<dbReference type="EMBL" id="BT121656">
    <property type="protein sequence ID" value="ADD38586.1"/>
    <property type="molecule type" value="mRNA"/>
</dbReference>
<evidence type="ECO:0000256" key="2">
    <source>
        <dbReference type="ARBA" id="ARBA00022692"/>
    </source>
</evidence>
<dbReference type="CDD" id="cd10431">
    <property type="entry name" value="GHITM"/>
    <property type="match status" value="1"/>
</dbReference>
<evidence type="ECO:0000256" key="1">
    <source>
        <dbReference type="ARBA" id="ARBA00004141"/>
    </source>
</evidence>
<comment type="similarity">
    <text evidence="5">Belongs to the BI1 family.</text>
</comment>
<dbReference type="PANTHER" id="PTHR23291">
    <property type="entry name" value="BAX INHIBITOR-RELATED"/>
    <property type="match status" value="1"/>
</dbReference>
<feature type="transmembrane region" description="Helical" evidence="5">
    <location>
        <begin position="244"/>
        <end position="266"/>
    </location>
</feature>
<sequence length="316" mass="33283">MNMYAARLAFRCPQNFRAYTQGGLSRNVLRRRTGAQAQTLKEPSANLKTPFSIGQGAVAGASVIGIGALAFYGLGLSNEPGTLEKSVAWPSYVQERIQSTFGYFGASLGVSALAATGVFRSPQLMGFVSGGGLLSLGVSMAAMIGSGYMMRSISYQESKGAKHLAWLAHSSILGACVAPICLLGGPLLLRAAMYTGGMLSALSIVSVTAPSEKFLYMGGPLAMGLGVVFASSIGSFFLPPTSLLGASLYSMSLYGGLILFGGFVLYDTQKIIYRAEHTPKYVGWDPINASSGIYLDTLNIFMRIAQILAMNGGNKR</sequence>
<name>D3PJ50_LEPSM</name>
<dbReference type="Pfam" id="PF01027">
    <property type="entry name" value="Bax1-I"/>
    <property type="match status" value="1"/>
</dbReference>
<dbReference type="OrthoDB" id="6285520at2759"/>
<proteinExistence type="evidence at transcript level"/>
<feature type="transmembrane region" description="Helical" evidence="5">
    <location>
        <begin position="101"/>
        <end position="119"/>
    </location>
</feature>
<keyword evidence="4 5" id="KW-0472">Membrane</keyword>
<comment type="subcellular location">
    <subcellularLocation>
        <location evidence="1">Membrane</location>
        <topology evidence="1">Multi-pass membrane protein</topology>
    </subcellularLocation>
</comment>
<dbReference type="InterPro" id="IPR035871">
    <property type="entry name" value="GHITM"/>
</dbReference>
<organism evidence="6">
    <name type="scientific">Lepeophtheirus salmonis</name>
    <name type="common">Salmon louse</name>
    <name type="synonym">Caligus salmonis</name>
    <dbReference type="NCBI Taxonomy" id="72036"/>
    <lineage>
        <taxon>Eukaryota</taxon>
        <taxon>Metazoa</taxon>
        <taxon>Ecdysozoa</taxon>
        <taxon>Arthropoda</taxon>
        <taxon>Crustacea</taxon>
        <taxon>Multicrustacea</taxon>
        <taxon>Hexanauplia</taxon>
        <taxon>Copepoda</taxon>
        <taxon>Siphonostomatoida</taxon>
        <taxon>Caligidae</taxon>
        <taxon>Lepeophtheirus</taxon>
    </lineage>
</organism>
<protein>
    <submittedName>
        <fullName evidence="6">Growth hormone-inducible transmembrane protein</fullName>
    </submittedName>
</protein>
<accession>D3PJ50</accession>
<feature type="transmembrane region" description="Helical" evidence="5">
    <location>
        <begin position="53"/>
        <end position="75"/>
    </location>
</feature>
<feature type="transmembrane region" description="Helical" evidence="5">
    <location>
        <begin position="164"/>
        <end position="185"/>
    </location>
</feature>
<dbReference type="PANTHER" id="PTHR23291:SF112">
    <property type="entry name" value="GROWTH HORMONE-INDUCIBLE TRANSMEMBRANE PROTEIN"/>
    <property type="match status" value="1"/>
</dbReference>
<evidence type="ECO:0000256" key="3">
    <source>
        <dbReference type="ARBA" id="ARBA00022989"/>
    </source>
</evidence>
<feature type="transmembrane region" description="Helical" evidence="5">
    <location>
        <begin position="125"/>
        <end position="144"/>
    </location>
</feature>
<gene>
    <name evidence="6" type="primary">GHITM</name>
</gene>
<evidence type="ECO:0000256" key="4">
    <source>
        <dbReference type="ARBA" id="ARBA00023136"/>
    </source>
</evidence>
<reference evidence="6" key="1">
    <citation type="submission" date="2010-03" db="EMBL/GenBank/DDBJ databases">
        <title>Atlantic Lepeophtheirus salmonis ESTs and full-length cDNAs.</title>
        <authorList>
            <person name="Yasuike M."/>
            <person name="von Schalburg K."/>
            <person name="Cooper G."/>
            <person name="Leong J."/>
            <person name="Nilsen F."/>
            <person name="Jones S.R.M."/>
            <person name="Koop B.F."/>
        </authorList>
    </citation>
    <scope>NUCLEOTIDE SEQUENCE</scope>
    <source>
        <strain evidence="6">Atlantic form</strain>
        <tissue evidence="6">Mixed tissue</tissue>
    </source>
</reference>
<keyword evidence="3 5" id="KW-1133">Transmembrane helix</keyword>